<dbReference type="HOGENOM" id="CLU_076127_0_0_1"/>
<dbReference type="OrthoDB" id="3642826at2759"/>
<dbReference type="GeneID" id="19147115"/>
<evidence type="ECO:0000313" key="2">
    <source>
        <dbReference type="Proteomes" id="UP000053841"/>
    </source>
</evidence>
<reference evidence="1 2" key="1">
    <citation type="journal article" date="2013" name="PLoS Genet.">
        <title>Comparative genome structure, secondary metabolite, and effector coding capacity across Cochliobolus pathogens.</title>
        <authorList>
            <person name="Condon B.J."/>
            <person name="Leng Y."/>
            <person name="Wu D."/>
            <person name="Bushley K.E."/>
            <person name="Ohm R.A."/>
            <person name="Otillar R."/>
            <person name="Martin J."/>
            <person name="Schackwitz W."/>
            <person name="Grimwood J."/>
            <person name="MohdZainudin N."/>
            <person name="Xue C."/>
            <person name="Wang R."/>
            <person name="Manning V.A."/>
            <person name="Dhillon B."/>
            <person name="Tu Z.J."/>
            <person name="Steffenson B.J."/>
            <person name="Salamov A."/>
            <person name="Sun H."/>
            <person name="Lowry S."/>
            <person name="LaButti K."/>
            <person name="Han J."/>
            <person name="Copeland A."/>
            <person name="Lindquist E."/>
            <person name="Barry K."/>
            <person name="Schmutz J."/>
            <person name="Baker S.E."/>
            <person name="Ciuffetti L.M."/>
            <person name="Grigoriev I.V."/>
            <person name="Zhong S."/>
            <person name="Turgeon B.G."/>
        </authorList>
    </citation>
    <scope>NUCLEOTIDE SEQUENCE [LARGE SCALE GENOMIC DNA]</scope>
    <source>
        <strain evidence="1 2">26-R-13</strain>
    </source>
</reference>
<dbReference type="Proteomes" id="UP000053841">
    <property type="component" value="Unassembled WGS sequence"/>
</dbReference>
<dbReference type="AlphaFoldDB" id="W6YUB9"/>
<proteinExistence type="predicted"/>
<sequence length="317" mass="34808">MFFTRYDTGGRTNVTCLYRILCSCLTLYPFSTRTTEFNPYHTSADLIPGDHPHQHNTRRCNGHFDYIPGPCHENANHITDRGPHGHHEITEPNFSATRQYTPVEDQHGSTERLDPAPLITQAPPIATVSAGLATVFVEQELVGYNFVIGGSYTVAPGKPVTVGNTPVEIRNSNSQMEVVVGTIATYSVAPVTGSIYTVVIPAALTFREQLHTANRASHIIMGPETTLIPGGNPVTIDGTSLSLEPSRPAVTVQGASITLQPITTIITLTRDLISFETRFSASSALHLWRDVLEHMASWELACWKFTVRQMAKKQETP</sequence>
<protein>
    <submittedName>
        <fullName evidence="1">Uncharacterized protein</fullName>
    </submittedName>
</protein>
<keyword evidence="2" id="KW-1185">Reference proteome</keyword>
<dbReference type="KEGG" id="bze:COCCADRAFT_32067"/>
<name>W6YUB9_COCC2</name>
<gene>
    <name evidence="1" type="ORF">COCCADRAFT_32067</name>
</gene>
<dbReference type="EMBL" id="KI964539">
    <property type="protein sequence ID" value="EUC39034.1"/>
    <property type="molecule type" value="Genomic_DNA"/>
</dbReference>
<evidence type="ECO:0000313" key="1">
    <source>
        <dbReference type="EMBL" id="EUC39034.1"/>
    </source>
</evidence>
<accession>W6YUB9</accession>
<dbReference type="RefSeq" id="XP_007706728.1">
    <property type="nucleotide sequence ID" value="XM_007708538.1"/>
</dbReference>
<organism evidence="1 2">
    <name type="scientific">Cochliobolus carbonum (strain 26-R-13)</name>
    <name type="common">Maize leaf spot fungus</name>
    <name type="synonym">Bipolaris zeicola</name>
    <dbReference type="NCBI Taxonomy" id="930089"/>
    <lineage>
        <taxon>Eukaryota</taxon>
        <taxon>Fungi</taxon>
        <taxon>Dikarya</taxon>
        <taxon>Ascomycota</taxon>
        <taxon>Pezizomycotina</taxon>
        <taxon>Dothideomycetes</taxon>
        <taxon>Pleosporomycetidae</taxon>
        <taxon>Pleosporales</taxon>
        <taxon>Pleosporineae</taxon>
        <taxon>Pleosporaceae</taxon>
        <taxon>Bipolaris</taxon>
    </lineage>
</organism>